<keyword evidence="3" id="KW-1185">Reference proteome</keyword>
<gene>
    <name evidence="2" type="ORF">LAESUDRAFT_761012</name>
</gene>
<name>A0A165DAN6_9APHY</name>
<organism evidence="2 3">
    <name type="scientific">Laetiporus sulphureus 93-53</name>
    <dbReference type="NCBI Taxonomy" id="1314785"/>
    <lineage>
        <taxon>Eukaryota</taxon>
        <taxon>Fungi</taxon>
        <taxon>Dikarya</taxon>
        <taxon>Basidiomycota</taxon>
        <taxon>Agaricomycotina</taxon>
        <taxon>Agaricomycetes</taxon>
        <taxon>Polyporales</taxon>
        <taxon>Laetiporus</taxon>
    </lineage>
</organism>
<dbReference type="EMBL" id="KV427636">
    <property type="protein sequence ID" value="KZT04444.1"/>
    <property type="molecule type" value="Genomic_DNA"/>
</dbReference>
<reference evidence="2 3" key="1">
    <citation type="journal article" date="2016" name="Mol. Biol. Evol.">
        <title>Comparative Genomics of Early-Diverging Mushroom-Forming Fungi Provides Insights into the Origins of Lignocellulose Decay Capabilities.</title>
        <authorList>
            <person name="Nagy L.G."/>
            <person name="Riley R."/>
            <person name="Tritt A."/>
            <person name="Adam C."/>
            <person name="Daum C."/>
            <person name="Floudas D."/>
            <person name="Sun H."/>
            <person name="Yadav J.S."/>
            <person name="Pangilinan J."/>
            <person name="Larsson K.H."/>
            <person name="Matsuura K."/>
            <person name="Barry K."/>
            <person name="Labutti K."/>
            <person name="Kuo R."/>
            <person name="Ohm R.A."/>
            <person name="Bhattacharya S.S."/>
            <person name="Shirouzu T."/>
            <person name="Yoshinaga Y."/>
            <person name="Martin F.M."/>
            <person name="Grigoriev I.V."/>
            <person name="Hibbett D.S."/>
        </authorList>
    </citation>
    <scope>NUCLEOTIDE SEQUENCE [LARGE SCALE GENOMIC DNA]</scope>
    <source>
        <strain evidence="2 3">93-53</strain>
    </source>
</reference>
<evidence type="ECO:0000313" key="3">
    <source>
        <dbReference type="Proteomes" id="UP000076871"/>
    </source>
</evidence>
<accession>A0A165DAN6</accession>
<feature type="compositionally biased region" description="Basic and acidic residues" evidence="1">
    <location>
        <begin position="49"/>
        <end position="71"/>
    </location>
</feature>
<dbReference type="InParanoid" id="A0A165DAN6"/>
<evidence type="ECO:0000256" key="1">
    <source>
        <dbReference type="SAM" id="MobiDB-lite"/>
    </source>
</evidence>
<feature type="region of interest" description="Disordered" evidence="1">
    <location>
        <begin position="26"/>
        <end position="93"/>
    </location>
</feature>
<dbReference type="GeneID" id="63829873"/>
<protein>
    <submittedName>
        <fullName evidence="2">Uncharacterized protein</fullName>
    </submittedName>
</protein>
<dbReference type="RefSeq" id="XP_040762184.1">
    <property type="nucleotide sequence ID" value="XM_040912845.1"/>
</dbReference>
<feature type="compositionally biased region" description="Polar residues" evidence="1">
    <location>
        <begin position="1"/>
        <end position="18"/>
    </location>
</feature>
<feature type="compositionally biased region" description="Polar residues" evidence="1">
    <location>
        <begin position="75"/>
        <end position="91"/>
    </location>
</feature>
<dbReference type="AlphaFoldDB" id="A0A165DAN6"/>
<evidence type="ECO:0000313" key="2">
    <source>
        <dbReference type="EMBL" id="KZT04444.1"/>
    </source>
</evidence>
<dbReference type="Proteomes" id="UP000076871">
    <property type="component" value="Unassembled WGS sequence"/>
</dbReference>
<feature type="region of interest" description="Disordered" evidence="1">
    <location>
        <begin position="1"/>
        <end position="20"/>
    </location>
</feature>
<proteinExistence type="predicted"/>
<sequence length="325" mass="35073">MSANSVQNPGSTDTTQVAPLNAAAAEIVSGKKRKVSGKGVEGNAPKRSKVADNKNEDESNKEDSEDQDKGKGKTRQTYTCRTRQKTGNSDNVEPVASSAADIAIQKRKNAANVIALEELRLKKERNLYDTQMASLKHAEDQERLAHSRYLSIAKVAVLEQQAEHLHLQNVRLVAEMKAAGQLPQNFQPLAVRYVSNELMQIPPVVLPKLDYDFQLINMASTSTGLPTLNSVSLPTQLTGTRATGMTGYLMADDGQLTLGEIPGVSSHSSGNMFAGDDYGAMAKQYAQTPMMILPQYDQWPAFDTTSLMTSGTNNTAAETGGLPSA</sequence>